<evidence type="ECO:0000256" key="1">
    <source>
        <dbReference type="SAM" id="MobiDB-lite"/>
    </source>
</evidence>
<dbReference type="AlphaFoldDB" id="A0A7W6WJW1"/>
<feature type="compositionally biased region" description="Low complexity" evidence="1">
    <location>
        <begin position="1043"/>
        <end position="1054"/>
    </location>
</feature>
<dbReference type="Gene3D" id="3.30.70.1440">
    <property type="entry name" value="Multidrug efflux transporter AcrB pore domain"/>
    <property type="match status" value="1"/>
</dbReference>
<dbReference type="Gene3D" id="3.30.70.1430">
    <property type="entry name" value="Multidrug efflux transporter AcrB pore domain"/>
    <property type="match status" value="2"/>
</dbReference>
<dbReference type="Gene3D" id="1.20.1640.10">
    <property type="entry name" value="Multidrug efflux transporter AcrB transmembrane domain"/>
    <property type="match status" value="2"/>
</dbReference>
<organism evidence="3 4">
    <name type="scientific">Roseospira goensis</name>
    <dbReference type="NCBI Taxonomy" id="391922"/>
    <lineage>
        <taxon>Bacteria</taxon>
        <taxon>Pseudomonadati</taxon>
        <taxon>Pseudomonadota</taxon>
        <taxon>Alphaproteobacteria</taxon>
        <taxon>Rhodospirillales</taxon>
        <taxon>Rhodospirillaceae</taxon>
        <taxon>Roseospira</taxon>
    </lineage>
</organism>
<dbReference type="PANTHER" id="PTHR32063">
    <property type="match status" value="1"/>
</dbReference>
<feature type="transmembrane region" description="Helical" evidence="2">
    <location>
        <begin position="25"/>
        <end position="46"/>
    </location>
</feature>
<feature type="transmembrane region" description="Helical" evidence="2">
    <location>
        <begin position="538"/>
        <end position="557"/>
    </location>
</feature>
<dbReference type="SUPFAM" id="SSF82714">
    <property type="entry name" value="Multidrug efflux transporter AcrB TolC docking domain, DN and DC subdomains"/>
    <property type="match status" value="2"/>
</dbReference>
<dbReference type="Proteomes" id="UP000555728">
    <property type="component" value="Unassembled WGS sequence"/>
</dbReference>
<feature type="transmembrane region" description="Helical" evidence="2">
    <location>
        <begin position="372"/>
        <end position="394"/>
    </location>
</feature>
<dbReference type="GO" id="GO:0042910">
    <property type="term" value="F:xenobiotic transmembrane transporter activity"/>
    <property type="evidence" value="ECO:0007669"/>
    <property type="project" value="TreeGrafter"/>
</dbReference>
<dbReference type="SUPFAM" id="SSF82866">
    <property type="entry name" value="Multidrug efflux transporter AcrB transmembrane domain"/>
    <property type="match status" value="2"/>
</dbReference>
<dbReference type="Pfam" id="PF00873">
    <property type="entry name" value="ACR_tran"/>
    <property type="match status" value="1"/>
</dbReference>
<reference evidence="3 4" key="1">
    <citation type="submission" date="2020-08" db="EMBL/GenBank/DDBJ databases">
        <title>Genome sequencing of Purple Non-Sulfur Bacteria from various extreme environments.</title>
        <authorList>
            <person name="Mayer M."/>
        </authorList>
    </citation>
    <scope>NUCLEOTIDE SEQUENCE [LARGE SCALE GENOMIC DNA]</scope>
    <source>
        <strain evidence="3 4">JA135</strain>
    </source>
</reference>
<keyword evidence="4" id="KW-1185">Reference proteome</keyword>
<keyword evidence="2" id="KW-0472">Membrane</keyword>
<dbReference type="EMBL" id="JACIGI010000009">
    <property type="protein sequence ID" value="MBB4285706.1"/>
    <property type="molecule type" value="Genomic_DNA"/>
</dbReference>
<evidence type="ECO:0000313" key="3">
    <source>
        <dbReference type="EMBL" id="MBB4285706.1"/>
    </source>
</evidence>
<dbReference type="InterPro" id="IPR001036">
    <property type="entry name" value="Acrflvin-R"/>
</dbReference>
<feature type="transmembrane region" description="Helical" evidence="2">
    <location>
        <begin position="475"/>
        <end position="497"/>
    </location>
</feature>
<gene>
    <name evidence="3" type="ORF">GGD88_001426</name>
</gene>
<feature type="transmembrane region" description="Helical" evidence="2">
    <location>
        <begin position="870"/>
        <end position="888"/>
    </location>
</feature>
<protein>
    <submittedName>
        <fullName evidence="3">Multidrug efflux pump subunit AcrB</fullName>
    </submittedName>
</protein>
<evidence type="ECO:0000256" key="2">
    <source>
        <dbReference type="SAM" id="Phobius"/>
    </source>
</evidence>
<dbReference type="PRINTS" id="PR00702">
    <property type="entry name" value="ACRIFLAVINRP"/>
</dbReference>
<dbReference type="GO" id="GO:0005886">
    <property type="term" value="C:plasma membrane"/>
    <property type="evidence" value="ECO:0007669"/>
    <property type="project" value="TreeGrafter"/>
</dbReference>
<feature type="transmembrane region" description="Helical" evidence="2">
    <location>
        <begin position="972"/>
        <end position="993"/>
    </location>
</feature>
<feature type="transmembrane region" description="Helical" evidence="2">
    <location>
        <begin position="999"/>
        <end position="1021"/>
    </location>
</feature>
<accession>A0A7W6WJW1</accession>
<keyword evidence="2" id="KW-1133">Transmembrane helix</keyword>
<dbReference type="InterPro" id="IPR027463">
    <property type="entry name" value="AcrB_DN_DC_subdom"/>
</dbReference>
<feature type="transmembrane region" description="Helical" evidence="2">
    <location>
        <begin position="444"/>
        <end position="463"/>
    </location>
</feature>
<name>A0A7W6WJW1_9PROT</name>
<comment type="caution">
    <text evidence="3">The sequence shown here is derived from an EMBL/GenBank/DDBJ whole genome shotgun (WGS) entry which is preliminary data.</text>
</comment>
<evidence type="ECO:0000313" key="4">
    <source>
        <dbReference type="Proteomes" id="UP000555728"/>
    </source>
</evidence>
<proteinExistence type="predicted"/>
<feature type="transmembrane region" description="Helical" evidence="2">
    <location>
        <begin position="401"/>
        <end position="424"/>
    </location>
</feature>
<feature type="region of interest" description="Disordered" evidence="1">
    <location>
        <begin position="1032"/>
        <end position="1054"/>
    </location>
</feature>
<feature type="transmembrane region" description="Helical" evidence="2">
    <location>
        <begin position="347"/>
        <end position="366"/>
    </location>
</feature>
<dbReference type="RefSeq" id="WP_184433378.1">
    <property type="nucleotide sequence ID" value="NZ_JACIGI010000009.1"/>
</dbReference>
<keyword evidence="2" id="KW-0812">Transmembrane</keyword>
<sequence length="1054" mass="111721">MDGGSPHQQATGPGNLSAWAVRHPALILFLVLVIAIGGTIAFLGLGRAEDPGFTIKVANVTARWPGATAAEMQAQVADRMETRLQQLAWFESVTTYSQPGFTALQVEFRDSMPPRALPELFHQLRKTLRDLKPDLPDGVIGPAVNDEFGDVDSILYAITGAGTDYAALKDVAKSLRQALLGLPDVRKVTLYGNQDERIFVEFSHARLATLGLSAADLFGSLADQNAVAPAGIVETTAQRVPLRVSGAFDGARAVAETPVAAGGRVFRIGDVATVTRGFEDPPRHLVRVGGAPALLLGVVMESGGNILALGEAADALMAEMAAAIPVGIDVTKIADQPRVVDHALGEFFKVFAEALAIVLAVSFLTLGVRTGVVVALSVPVVLALTFIGMAMLGLDLHRITLGALIIALGLLVDDAIIAVEMMVVKMEEGWSRVAAAGYAWTSTAFPMLTGTLVTAIGFLPIGFANSAVGEYAGGIFWVVGLALMASWLVAVVVTPYLGVRLLPSFAGRQQRHGGDPYATRPYRLLAAVVAWCVRRRLVVVIVTVALFAAALVGFGQVSRQFFPLSERPELFVDLRLPEGTAIDVTAAVAREAESLLAGDPDIATATTTIGAGPPRFWLGLNPELPNPAFAQIIIVAKGVAARERVKARLEAALADGALTRARVRVHRFKYGPPVGFPVEFRVMGPDAMAARRIARAVQDVMRADPRLVDPHLDWSERLPVVVLDVDQARARALGLNTADVARTLNTLVSGVAVTTVRDGTEPVAVVARAVPNERVDLAHLGDLTIPTRAGPVPLTQVARLDYEAEEAILRRRNQDITITVRADVVDGVQPPDVTMDLWPRLAGIRAALPPGFHIEKGGAIEESAKGNASIVALFPAMILGMLTVLMVQVQSFARLLLVVLTAPLGIIGAVLALLLADRPFGFVALLGLIALAGMIMRNAVILVDWIEADVRQTGQPLAHAIVHATVRRARPVVLTALAAILAMIPLSTSAFWGPMATTIMGGLFGATFLTLLFVPALYALVFSRRIRRERTATSRARRGGAHGVAAPQPAGGPP</sequence>
<dbReference type="PANTHER" id="PTHR32063:SF18">
    <property type="entry name" value="CATION EFFLUX SYSTEM PROTEIN"/>
    <property type="match status" value="1"/>
</dbReference>
<dbReference type="Gene3D" id="3.30.70.1320">
    <property type="entry name" value="Multidrug efflux transporter AcrB pore domain like"/>
    <property type="match status" value="1"/>
</dbReference>
<dbReference type="Gene3D" id="3.30.2090.10">
    <property type="entry name" value="Multidrug efflux transporter AcrB TolC docking domain, DN and DC subdomains"/>
    <property type="match status" value="2"/>
</dbReference>
<dbReference type="SUPFAM" id="SSF82693">
    <property type="entry name" value="Multidrug efflux transporter AcrB pore domain, PN1, PN2, PC1 and PC2 subdomains"/>
    <property type="match status" value="2"/>
</dbReference>
<feature type="transmembrane region" description="Helical" evidence="2">
    <location>
        <begin position="895"/>
        <end position="916"/>
    </location>
</feature>
<feature type="transmembrane region" description="Helical" evidence="2">
    <location>
        <begin position="922"/>
        <end position="943"/>
    </location>
</feature>